<dbReference type="Proteomes" id="UP000239434">
    <property type="component" value="Unassembled WGS sequence"/>
</dbReference>
<feature type="domain" description="Phage capsid-like C-terminal" evidence="3">
    <location>
        <begin position="140"/>
        <end position="419"/>
    </location>
</feature>
<dbReference type="RefSeq" id="WP_105743135.1">
    <property type="nucleotide sequence ID" value="NZ_PVBR01000013.1"/>
</dbReference>
<protein>
    <submittedName>
        <fullName evidence="4">Phage major capsid protein</fullName>
    </submittedName>
</protein>
<dbReference type="Pfam" id="PF05065">
    <property type="entry name" value="Phage_capsid"/>
    <property type="match status" value="1"/>
</dbReference>
<dbReference type="NCBIfam" id="TIGR01554">
    <property type="entry name" value="major_cap_HK97"/>
    <property type="match status" value="1"/>
</dbReference>
<dbReference type="InterPro" id="IPR054612">
    <property type="entry name" value="Phage_capsid-like_C"/>
</dbReference>
<dbReference type="SUPFAM" id="SSF56563">
    <property type="entry name" value="Major capsid protein gp5"/>
    <property type="match status" value="1"/>
</dbReference>
<evidence type="ECO:0000313" key="4">
    <source>
        <dbReference type="EMBL" id="PRD42171.1"/>
    </source>
</evidence>
<comment type="subcellular location">
    <subcellularLocation>
        <location evidence="1">Virion</location>
    </subcellularLocation>
</comment>
<comment type="caution">
    <text evidence="4">The sequence shown here is derived from an EMBL/GenBank/DDBJ whole genome shotgun (WGS) entry which is preliminary data.</text>
</comment>
<evidence type="ECO:0000256" key="1">
    <source>
        <dbReference type="ARBA" id="ARBA00004328"/>
    </source>
</evidence>
<feature type="compositionally biased region" description="Basic and acidic residues" evidence="2">
    <location>
        <begin position="187"/>
        <end position="196"/>
    </location>
</feature>
<proteinExistence type="predicted"/>
<feature type="compositionally biased region" description="Basic and acidic residues" evidence="2">
    <location>
        <begin position="48"/>
        <end position="76"/>
    </location>
</feature>
<dbReference type="Gene3D" id="3.30.2320.10">
    <property type="entry name" value="hypothetical protein PF0899 domain"/>
    <property type="match status" value="1"/>
</dbReference>
<dbReference type="AlphaFoldDB" id="A0A2S9INT0"/>
<gene>
    <name evidence="4" type="ORF">C5748_17040</name>
</gene>
<reference evidence="4 5" key="1">
    <citation type="submission" date="2018-02" db="EMBL/GenBank/DDBJ databases">
        <title>The draft genome of Phyllobacterium sp. 1N-3.</title>
        <authorList>
            <person name="Liu L."/>
            <person name="Li L."/>
            <person name="Zhang X."/>
            <person name="Wang T."/>
            <person name="Liang L."/>
        </authorList>
    </citation>
    <scope>NUCLEOTIDE SEQUENCE [LARGE SCALE GENOMIC DNA]</scope>
    <source>
        <strain evidence="4 5">1N-3</strain>
    </source>
</reference>
<feature type="region of interest" description="Disordered" evidence="2">
    <location>
        <begin position="48"/>
        <end position="92"/>
    </location>
</feature>
<evidence type="ECO:0000313" key="5">
    <source>
        <dbReference type="Proteomes" id="UP000239434"/>
    </source>
</evidence>
<accession>A0A2S9INT0</accession>
<organism evidence="4 5">
    <name type="scientific">Phyllobacterium phragmitis</name>
    <dbReference type="NCBI Taxonomy" id="2670329"/>
    <lineage>
        <taxon>Bacteria</taxon>
        <taxon>Pseudomonadati</taxon>
        <taxon>Pseudomonadota</taxon>
        <taxon>Alphaproteobacteria</taxon>
        <taxon>Hyphomicrobiales</taxon>
        <taxon>Phyllobacteriaceae</taxon>
        <taxon>Phyllobacterium</taxon>
    </lineage>
</organism>
<dbReference type="InterPro" id="IPR024455">
    <property type="entry name" value="Phage_capsid"/>
</dbReference>
<keyword evidence="5" id="KW-1185">Reference proteome</keyword>
<evidence type="ECO:0000259" key="3">
    <source>
        <dbReference type="Pfam" id="PF05065"/>
    </source>
</evidence>
<sequence>MAQQLKELREQQARIATNARAKLDEIKDDTPEERGEEIEREFDAMMAEHDKIGERMDRVQKLEEAEARANEGDSRRPKGANSENRNEDEPSVEYKDVFVKAMRYGVAELSIEERNILKDNRSSDKDIDRRAQATAPGTAGGYTIPEGFSGEIDKALAAWGPMLDENVARQYRTASGNPIPWPTTDDTAQRGEEHTENGAVLDDGSKDVALGQKMLNAYLYDSGVVKVSIELLEDSFFDFGSLLNELFGERLGRTGNDVLTVGDGTNKPNGIVTASSLGITAAGAAAITCDELIDLQHSVDPAYRSSPRCFWQFNDKTLGSVRKLKDGDGNYLWQMGDVKTGAPDTLLGKPYKINQAMADIATGNKTVIFGDHNKYVVRRVGQMQMITLRERYMDSLQVGFIAFLRLDGELLDGRAVKHLIQP</sequence>
<feature type="region of interest" description="Disordered" evidence="2">
    <location>
        <begin position="173"/>
        <end position="197"/>
    </location>
</feature>
<name>A0A2S9INT0_9HYPH</name>
<feature type="compositionally biased region" description="Basic and acidic residues" evidence="2">
    <location>
        <begin position="122"/>
        <end position="131"/>
    </location>
</feature>
<dbReference type="EMBL" id="PVBR01000013">
    <property type="protein sequence ID" value="PRD42171.1"/>
    <property type="molecule type" value="Genomic_DNA"/>
</dbReference>
<evidence type="ECO:0000256" key="2">
    <source>
        <dbReference type="SAM" id="MobiDB-lite"/>
    </source>
</evidence>
<feature type="region of interest" description="Disordered" evidence="2">
    <location>
        <begin position="122"/>
        <end position="146"/>
    </location>
</feature>